<dbReference type="AlphaFoldDB" id="A0A1R1YTN5"/>
<evidence type="ECO:0000256" key="1">
    <source>
        <dbReference type="SAM" id="MobiDB-lite"/>
    </source>
</evidence>
<protein>
    <submittedName>
        <fullName evidence="2">Uncharacterized protein</fullName>
    </submittedName>
</protein>
<feature type="compositionally biased region" description="Basic residues" evidence="1">
    <location>
        <begin position="624"/>
        <end position="639"/>
    </location>
</feature>
<keyword evidence="3" id="KW-1185">Reference proteome</keyword>
<dbReference type="EMBL" id="LSSM01000051">
    <property type="protein sequence ID" value="OMJ30235.1"/>
    <property type="molecule type" value="Genomic_DNA"/>
</dbReference>
<dbReference type="Proteomes" id="UP000187429">
    <property type="component" value="Unassembled WGS sequence"/>
</dbReference>
<accession>A0A1R1YTN5</accession>
<gene>
    <name evidence="2" type="ORF">AYI69_g226</name>
</gene>
<sequence>MDLTTCIDENPSDLFKSIYIYFNPDYSKAINSSQNLQFEFNLSIREKNENLSFDFIIKLEQLLWFGRAQFHSFSTKTFTKAILKFNNGIGYVERFLNRNFNLTQSDYTSDELSEIIIAENFQLNNLENLNNFAILSSYNVTNSESFEDFLIILAVLLSKQKDSLKIELGPEPIYSDLINTSISSLTCDIFSPNGIAGKALANIFDLQKQFSKNKVSFLTEISNSMSKMLQFVTIVSQDSPEYQKSYVLKFDLSFDIQIEFKKIYNIVPRLVALNSIFSVFSKGQISYFIACEKDHLRIGWDSAIRWFSLGMPSIHNTSNNIDDEFSFFASTASKILNTKSLSFNSISNFNSSQSKFSASAASTPAEENTFSFSDSQSISSTKLIKLFNFGDYSSKLESYKDHVIKHFLDIIGFTLISGNNSTHLQGANEFDSGDFAPTVETGVLISPSPAPQSEMETSNVDQTGQKDNDVPNSINIDSSSIGYSPISVPLCLSLLCFTNESIMFDEGDFLSGVSMEKKNLEMLIDDCVVSACGRLLPEADDIAAAEADAGVRPLRAAAGRGEQPDQVAEQVANNRLQRVHERDGQPAVRPAPEKHPQLQLHRARRVPAHRRPEPLLRLGAEQPRRRRRAAVLHHAQRPG</sequence>
<feature type="region of interest" description="Disordered" evidence="1">
    <location>
        <begin position="578"/>
        <end position="639"/>
    </location>
</feature>
<organism evidence="2 3">
    <name type="scientific">Smittium culicis</name>
    <dbReference type="NCBI Taxonomy" id="133412"/>
    <lineage>
        <taxon>Eukaryota</taxon>
        <taxon>Fungi</taxon>
        <taxon>Fungi incertae sedis</taxon>
        <taxon>Zoopagomycota</taxon>
        <taxon>Kickxellomycotina</taxon>
        <taxon>Harpellomycetes</taxon>
        <taxon>Harpellales</taxon>
        <taxon>Legeriomycetaceae</taxon>
        <taxon>Smittium</taxon>
    </lineage>
</organism>
<dbReference type="OrthoDB" id="5554140at2759"/>
<feature type="region of interest" description="Disordered" evidence="1">
    <location>
        <begin position="448"/>
        <end position="470"/>
    </location>
</feature>
<comment type="caution">
    <text evidence="2">The sequence shown here is derived from an EMBL/GenBank/DDBJ whole genome shotgun (WGS) entry which is preliminary data.</text>
</comment>
<feature type="compositionally biased region" description="Polar residues" evidence="1">
    <location>
        <begin position="454"/>
        <end position="463"/>
    </location>
</feature>
<evidence type="ECO:0000313" key="3">
    <source>
        <dbReference type="Proteomes" id="UP000187429"/>
    </source>
</evidence>
<reference evidence="3" key="1">
    <citation type="submission" date="2017-01" db="EMBL/GenBank/DDBJ databases">
        <authorList>
            <person name="Wang Y."/>
            <person name="White M."/>
            <person name="Kvist S."/>
            <person name="Moncalvo J.-M."/>
        </authorList>
    </citation>
    <scope>NUCLEOTIDE SEQUENCE [LARGE SCALE GENOMIC DNA]</scope>
    <source>
        <strain evidence="3">ID-206-W2</strain>
    </source>
</reference>
<proteinExistence type="predicted"/>
<name>A0A1R1YTN5_9FUNG</name>
<evidence type="ECO:0000313" key="2">
    <source>
        <dbReference type="EMBL" id="OMJ30235.1"/>
    </source>
</evidence>